<keyword evidence="3 4" id="KW-0436">Ligase</keyword>
<feature type="binding site" evidence="3">
    <location>
        <position position="337"/>
    </location>
    <ligand>
        <name>CTP</name>
        <dbReference type="ChEBI" id="CHEBI:37563"/>
    </ligand>
</feature>
<evidence type="ECO:0000259" key="6">
    <source>
        <dbReference type="Pfam" id="PF04127"/>
    </source>
</evidence>
<dbReference type="Proteomes" id="UP000626242">
    <property type="component" value="Unassembled WGS sequence"/>
</dbReference>
<dbReference type="Gene3D" id="3.40.50.1950">
    <property type="entry name" value="Flavin prenyltransferase-like"/>
    <property type="match status" value="1"/>
</dbReference>
<dbReference type="InterPro" id="IPR036551">
    <property type="entry name" value="Flavin_trans-like"/>
</dbReference>
<dbReference type="EMBL" id="JACSPS010000001">
    <property type="protein sequence ID" value="MBD8017298.1"/>
    <property type="molecule type" value="Genomic_DNA"/>
</dbReference>
<feature type="binding site" evidence="3">
    <location>
        <position position="279"/>
    </location>
    <ligand>
        <name>CTP</name>
        <dbReference type="ChEBI" id="CHEBI:37563"/>
    </ligand>
</feature>
<proteinExistence type="inferred from homology"/>
<protein>
    <recommendedName>
        <fullName evidence="3">Coenzyme A biosynthesis bifunctional protein CoaBC</fullName>
    </recommendedName>
    <alternativeName>
        <fullName evidence="3">DNA/pantothenate metabolism flavoprotein</fullName>
    </alternativeName>
    <alternativeName>
        <fullName evidence="3">Phosphopantothenoylcysteine synthetase/decarboxylase</fullName>
        <shortName evidence="3">PPCS-PPCDC</shortName>
    </alternativeName>
    <domain>
        <recommendedName>
            <fullName evidence="3">Phosphopantothenoylcysteine decarboxylase</fullName>
            <shortName evidence="3">PPC decarboxylase</shortName>
            <shortName evidence="3">PPC-DC</shortName>
            <ecNumber evidence="3">4.1.1.36</ecNumber>
        </recommendedName>
        <alternativeName>
            <fullName evidence="3">CoaC</fullName>
        </alternativeName>
    </domain>
    <domain>
        <recommendedName>
            <fullName evidence="3">Phosphopantothenate--cysteine ligase</fullName>
            <ecNumber evidence="3">6.3.2.5</ecNumber>
        </recommendedName>
        <alternativeName>
            <fullName evidence="3">CoaB</fullName>
        </alternativeName>
        <alternativeName>
            <fullName evidence="3">Phosphopantothenoylcysteine synthetase</fullName>
            <shortName evidence="3">PPC synthetase</shortName>
            <shortName evidence="3">PPC-S</shortName>
        </alternativeName>
    </domain>
</protein>
<evidence type="ECO:0000256" key="4">
    <source>
        <dbReference type="RuleBase" id="RU364078"/>
    </source>
</evidence>
<keyword evidence="2 3" id="KW-0456">Lyase</keyword>
<dbReference type="PANTHER" id="PTHR14359">
    <property type="entry name" value="HOMO-OLIGOMERIC FLAVIN CONTAINING CYS DECARBOXYLASE FAMILY"/>
    <property type="match status" value="1"/>
</dbReference>
<comment type="cofactor">
    <cofactor evidence="3">
        <name>Mg(2+)</name>
        <dbReference type="ChEBI" id="CHEBI:18420"/>
    </cofactor>
</comment>
<comment type="similarity">
    <text evidence="3 4">In the C-terminal section; belongs to the PPC synthetase family.</text>
</comment>
<comment type="pathway">
    <text evidence="3 4">Cofactor biosynthesis; coenzyme A biosynthesis; CoA from (R)-pantothenate: step 3/5.</text>
</comment>
<feature type="domain" description="Flavoprotein" evidence="5">
    <location>
        <begin position="6"/>
        <end position="176"/>
    </location>
</feature>
<dbReference type="InterPro" id="IPR007085">
    <property type="entry name" value="DNA/pantothenate-metab_flavo_C"/>
</dbReference>
<dbReference type="SUPFAM" id="SSF102645">
    <property type="entry name" value="CoaB-like"/>
    <property type="match status" value="1"/>
</dbReference>
<feature type="binding site" evidence="3">
    <location>
        <begin position="305"/>
        <end position="308"/>
    </location>
    <ligand>
        <name>CTP</name>
        <dbReference type="ChEBI" id="CHEBI:37563"/>
    </ligand>
</feature>
<evidence type="ECO:0000313" key="8">
    <source>
        <dbReference type="Proteomes" id="UP000626242"/>
    </source>
</evidence>
<dbReference type="Pfam" id="PF02441">
    <property type="entry name" value="Flavoprotein"/>
    <property type="match status" value="1"/>
</dbReference>
<comment type="caution">
    <text evidence="3">Lacks conserved residue(s) required for the propagation of feature annotation.</text>
</comment>
<dbReference type="HAMAP" id="MF_02225">
    <property type="entry name" value="CoaBC"/>
    <property type="match status" value="1"/>
</dbReference>
<dbReference type="Gene3D" id="3.40.50.10300">
    <property type="entry name" value="CoaB-like"/>
    <property type="match status" value="1"/>
</dbReference>
<feature type="region of interest" description="Phosphopantothenoylcysteine decarboxylase" evidence="3">
    <location>
        <begin position="1"/>
        <end position="189"/>
    </location>
</feature>
<dbReference type="GO" id="GO:0004633">
    <property type="term" value="F:phosphopantothenoylcysteine decarboxylase activity"/>
    <property type="evidence" value="ECO:0007669"/>
    <property type="project" value="UniProtKB-EC"/>
</dbReference>
<comment type="similarity">
    <text evidence="3 4">In the N-terminal section; belongs to the HFCD (homo-oligomeric flavin containing Cys decarboxylase) superfamily.</text>
</comment>
<gene>
    <name evidence="3 7" type="primary">coaBC</name>
    <name evidence="7" type="ORF">H9628_02330</name>
</gene>
<keyword evidence="8" id="KW-1185">Reference proteome</keyword>
<comment type="function">
    <text evidence="3">Catalyzes two sequential steps in the biosynthesis of coenzyme A. In the first step cysteine is conjugated to 4'-phosphopantothenate to form 4-phosphopantothenoylcysteine. In the second step the latter compound is decarboxylated to form 4'-phosphopantotheine.</text>
</comment>
<name>A0ABR8WJZ1_9FLAO</name>
<keyword evidence="3 4" id="KW-0288">FMN</keyword>
<comment type="function">
    <text evidence="4">Catalyzes two steps in the biosynthesis of coenzyme A. In the first step cysteine is conjugated to 4'-phosphopantothenate to form 4-phosphopantothenoylcysteine, in the latter compound is decarboxylated to form 4'-phosphopantotheine.</text>
</comment>
<comment type="pathway">
    <text evidence="3 4">Cofactor biosynthesis; coenzyme A biosynthesis; CoA from (R)-pantothenate: step 2/5.</text>
</comment>
<keyword evidence="1 3" id="KW-0210">Decarboxylase</keyword>
<dbReference type="Pfam" id="PF04127">
    <property type="entry name" value="DFP"/>
    <property type="match status" value="1"/>
</dbReference>
<keyword evidence="3 4" id="KW-0285">Flavoprotein</keyword>
<dbReference type="GO" id="GO:0004632">
    <property type="term" value="F:phosphopantothenate--cysteine ligase activity"/>
    <property type="evidence" value="ECO:0007669"/>
    <property type="project" value="UniProtKB-EC"/>
</dbReference>
<dbReference type="SUPFAM" id="SSF52507">
    <property type="entry name" value="Homo-oligomeric flavin-containing Cys decarboxylases, HFCD"/>
    <property type="match status" value="1"/>
</dbReference>
<feature type="region of interest" description="Phosphopantothenate--cysteine ligase" evidence="3">
    <location>
        <begin position="190"/>
        <end position="405"/>
    </location>
</feature>
<comment type="catalytic activity">
    <reaction evidence="3 4">
        <text>N-[(R)-4-phosphopantothenoyl]-L-cysteine + H(+) = (R)-4'-phosphopantetheine + CO2</text>
        <dbReference type="Rhea" id="RHEA:16793"/>
        <dbReference type="ChEBI" id="CHEBI:15378"/>
        <dbReference type="ChEBI" id="CHEBI:16526"/>
        <dbReference type="ChEBI" id="CHEBI:59458"/>
        <dbReference type="ChEBI" id="CHEBI:61723"/>
        <dbReference type="EC" id="4.1.1.36"/>
    </reaction>
</comment>
<dbReference type="InterPro" id="IPR035929">
    <property type="entry name" value="CoaB-like_sf"/>
</dbReference>
<keyword evidence="3" id="KW-0479">Metal-binding</keyword>
<organism evidence="7 8">
    <name type="scientific">Kaistella pullorum</name>
    <dbReference type="NCBI Taxonomy" id="2763074"/>
    <lineage>
        <taxon>Bacteria</taxon>
        <taxon>Pseudomonadati</taxon>
        <taxon>Bacteroidota</taxon>
        <taxon>Flavobacteriia</taxon>
        <taxon>Flavobacteriales</taxon>
        <taxon>Weeksellaceae</taxon>
        <taxon>Chryseobacterium group</taxon>
        <taxon>Kaistella</taxon>
    </lineage>
</organism>
<dbReference type="PANTHER" id="PTHR14359:SF6">
    <property type="entry name" value="PHOSPHOPANTOTHENOYLCYSTEINE DECARBOXYLASE"/>
    <property type="match status" value="1"/>
</dbReference>
<comment type="catalytic activity">
    <reaction evidence="3 4">
        <text>(R)-4'-phosphopantothenate + L-cysteine + CTP = N-[(R)-4-phosphopantothenoyl]-L-cysteine + CMP + diphosphate + H(+)</text>
        <dbReference type="Rhea" id="RHEA:19397"/>
        <dbReference type="ChEBI" id="CHEBI:10986"/>
        <dbReference type="ChEBI" id="CHEBI:15378"/>
        <dbReference type="ChEBI" id="CHEBI:33019"/>
        <dbReference type="ChEBI" id="CHEBI:35235"/>
        <dbReference type="ChEBI" id="CHEBI:37563"/>
        <dbReference type="ChEBI" id="CHEBI:59458"/>
        <dbReference type="ChEBI" id="CHEBI:60377"/>
        <dbReference type="EC" id="6.3.2.5"/>
    </reaction>
</comment>
<comment type="cofactor">
    <cofactor evidence="3">
        <name>FMN</name>
        <dbReference type="ChEBI" id="CHEBI:58210"/>
    </cofactor>
    <text evidence="3">Binds 1 FMN per subunit.</text>
</comment>
<evidence type="ECO:0000313" key="7">
    <source>
        <dbReference type="EMBL" id="MBD8017298.1"/>
    </source>
</evidence>
<dbReference type="EC" id="4.1.1.36" evidence="3"/>
<accession>A0ABR8WJZ1</accession>
<feature type="binding site" evidence="3">
    <location>
        <position position="289"/>
    </location>
    <ligand>
        <name>CTP</name>
        <dbReference type="ChEBI" id="CHEBI:37563"/>
    </ligand>
</feature>
<feature type="domain" description="DNA/pantothenate metabolism flavoprotein C-terminal" evidence="6">
    <location>
        <begin position="185"/>
        <end position="393"/>
    </location>
</feature>
<comment type="caution">
    <text evidence="7">The sequence shown here is derived from an EMBL/GenBank/DDBJ whole genome shotgun (WGS) entry which is preliminary data.</text>
</comment>
<dbReference type="EC" id="6.3.2.5" evidence="3"/>
<feature type="binding site" evidence="3">
    <location>
        <position position="341"/>
    </location>
    <ligand>
        <name>CTP</name>
        <dbReference type="ChEBI" id="CHEBI:37563"/>
    </ligand>
</feature>
<dbReference type="RefSeq" id="WP_251832504.1">
    <property type="nucleotide sequence ID" value="NZ_JACSPS010000001.1"/>
</dbReference>
<dbReference type="InterPro" id="IPR003382">
    <property type="entry name" value="Flavoprotein"/>
</dbReference>
<evidence type="ECO:0000259" key="5">
    <source>
        <dbReference type="Pfam" id="PF02441"/>
    </source>
</evidence>
<keyword evidence="3" id="KW-0460">Magnesium</keyword>
<feature type="binding site" evidence="3">
    <location>
        <position position="323"/>
    </location>
    <ligand>
        <name>CTP</name>
        <dbReference type="ChEBI" id="CHEBI:37563"/>
    </ligand>
</feature>
<dbReference type="InterPro" id="IPR005252">
    <property type="entry name" value="CoaBC"/>
</dbReference>
<dbReference type="NCBIfam" id="TIGR00521">
    <property type="entry name" value="coaBC_dfp"/>
    <property type="match status" value="1"/>
</dbReference>
<evidence type="ECO:0000256" key="3">
    <source>
        <dbReference type="HAMAP-Rule" id="MF_02225"/>
    </source>
</evidence>
<keyword evidence="3" id="KW-0511">Multifunctional enzyme</keyword>
<sequence length="405" mass="44424">MAIKGKKILICVSGGIAAYKINILIRDFVKQGAEVQVLMTPSAENFVSKLTLSTLSKNPVYSDFYSENGTWNNHVEFALWADVVLMAPCTANTLGKMVHGLCDNLVLATYMSAKCPVFIAPAMDLDMYQHPSTRQNLELAEDFGHIIIPAETGELASGLHGQGRMAEPQTIFRHIESFFTESSSLAGKTVLITAGPTYEAIDPVRFIGNHSSGKMGFALAEAAAERGANVILVSGPTNLHPVHENIKIERITSAREMLEVTSKYFDEANIFIASAAVADYAPKDVASEKIKKNDDSLTIELVKNPDILKTLGEQKSHQFIVGFALETQNEEANARQKLTKKNLDMIVLNSLREEGAGFGGDTNRIKIITKTEETDFPIRTKNEVAKDILDAIETRLSNNQTNITF</sequence>
<evidence type="ECO:0000256" key="1">
    <source>
        <dbReference type="ARBA" id="ARBA00022793"/>
    </source>
</evidence>
<evidence type="ECO:0000256" key="2">
    <source>
        <dbReference type="ARBA" id="ARBA00023239"/>
    </source>
</evidence>
<reference evidence="7 8" key="1">
    <citation type="submission" date="2020-08" db="EMBL/GenBank/DDBJ databases">
        <title>A Genomic Blueprint of the Chicken Gut Microbiome.</title>
        <authorList>
            <person name="Gilroy R."/>
            <person name="Ravi A."/>
            <person name="Getino M."/>
            <person name="Pursley I."/>
            <person name="Horton D.L."/>
            <person name="Alikhan N.-F."/>
            <person name="Baker D."/>
            <person name="Gharbi K."/>
            <person name="Hall N."/>
            <person name="Watson M."/>
            <person name="Adriaenssens E.M."/>
            <person name="Foster-Nyarko E."/>
            <person name="Jarju S."/>
            <person name="Secka A."/>
            <person name="Antonio M."/>
            <person name="Oren A."/>
            <person name="Chaudhuri R."/>
            <person name="La Ragione R.M."/>
            <person name="Hildebrand F."/>
            <person name="Pallen M.J."/>
        </authorList>
    </citation>
    <scope>NUCLEOTIDE SEQUENCE [LARGE SCALE GENOMIC DNA]</scope>
    <source>
        <strain evidence="7 8">Sa1CVA4</strain>
    </source>
</reference>